<evidence type="ECO:0000313" key="4">
    <source>
        <dbReference type="Proteomes" id="UP000292027"/>
    </source>
</evidence>
<evidence type="ECO:0000256" key="1">
    <source>
        <dbReference type="PIRSR" id="PIRSR015853-1"/>
    </source>
</evidence>
<name>A0A4Q7W2R9_9ACTN</name>
<dbReference type="InterPro" id="IPR036177">
    <property type="entry name" value="Peptidase_M55_sf"/>
</dbReference>
<dbReference type="AlphaFoldDB" id="A0A4Q7W2R9"/>
<feature type="binding site" evidence="2">
    <location>
        <position position="10"/>
    </location>
    <ligand>
        <name>Zn(2+)</name>
        <dbReference type="ChEBI" id="CHEBI:29105"/>
        <label>1</label>
    </ligand>
</feature>
<dbReference type="SUPFAM" id="SSF63992">
    <property type="entry name" value="Dipeptide transport protein"/>
    <property type="match status" value="1"/>
</dbReference>
<dbReference type="PIRSF" id="PIRSF015853">
    <property type="entry name" value="Pep_DppA"/>
    <property type="match status" value="1"/>
</dbReference>
<feature type="binding site" evidence="2">
    <location>
        <position position="104"/>
    </location>
    <ligand>
        <name>Zn(2+)</name>
        <dbReference type="ChEBI" id="CHEBI:29105"/>
        <label>2</label>
    </ligand>
</feature>
<keyword evidence="2" id="KW-0862">Zinc</keyword>
<feature type="binding site" evidence="2">
    <location>
        <position position="135"/>
    </location>
    <ligand>
        <name>Zn(2+)</name>
        <dbReference type="ChEBI" id="CHEBI:29105"/>
        <label>2</label>
    </ligand>
</feature>
<reference evidence="3 4" key="1">
    <citation type="journal article" date="2015" name="Stand. Genomic Sci.">
        <title>Genomic Encyclopedia of Bacterial and Archaeal Type Strains, Phase III: the genomes of soil and plant-associated and newly described type strains.</title>
        <authorList>
            <person name="Whitman W.B."/>
            <person name="Woyke T."/>
            <person name="Klenk H.P."/>
            <person name="Zhou Y."/>
            <person name="Lilburn T.G."/>
            <person name="Beck B.J."/>
            <person name="De Vos P."/>
            <person name="Vandamme P."/>
            <person name="Eisen J.A."/>
            <person name="Garrity G."/>
            <person name="Hugenholtz P."/>
            <person name="Kyrpides N.C."/>
        </authorList>
    </citation>
    <scope>NUCLEOTIDE SEQUENCE [LARGE SCALE GENOMIC DNA]</scope>
    <source>
        <strain evidence="3 4">VKM Ac-2540</strain>
    </source>
</reference>
<accession>A0A4Q7W2R9</accession>
<dbReference type="InterPro" id="IPR027476">
    <property type="entry name" value="DppA_N"/>
</dbReference>
<evidence type="ECO:0000256" key="2">
    <source>
        <dbReference type="PIRSR" id="PIRSR015853-2"/>
    </source>
</evidence>
<keyword evidence="2" id="KW-0479">Metal-binding</keyword>
<feature type="active site" description="Nucleophile" evidence="1">
    <location>
        <position position="116"/>
    </location>
</feature>
<organism evidence="3 4">
    <name type="scientific">Kribbella rubisoli</name>
    <dbReference type="NCBI Taxonomy" id="3075929"/>
    <lineage>
        <taxon>Bacteria</taxon>
        <taxon>Bacillati</taxon>
        <taxon>Actinomycetota</taxon>
        <taxon>Actinomycetes</taxon>
        <taxon>Propionibacteriales</taxon>
        <taxon>Kribbellaceae</taxon>
        <taxon>Kribbella</taxon>
    </lineage>
</organism>
<feature type="binding site" evidence="2">
    <location>
        <position position="60"/>
    </location>
    <ligand>
        <name>Zn(2+)</name>
        <dbReference type="ChEBI" id="CHEBI:29105"/>
        <label>2</label>
    </ligand>
</feature>
<comment type="caution">
    <text evidence="3">The sequence shown here is derived from an EMBL/GenBank/DDBJ whole genome shotgun (WGS) entry which is preliminary data.</text>
</comment>
<dbReference type="InterPro" id="IPR007035">
    <property type="entry name" value="Peptidase_M55"/>
</dbReference>
<dbReference type="Gene3D" id="3.40.50.10780">
    <property type="entry name" value="Dipeptide transport protein"/>
    <property type="match status" value="1"/>
</dbReference>
<sequence length="274" mass="29869">MRVFLSTDMEGTAGVVDWSQCRGPGQEYDYYRGQLQAEVNAAIDGAMAAGGTEFLVNDSHSTMQNLRPDELHGRASYLSGKHKPLYMMEGLDDSYDAAFFVSYHGSAGSTGSVLHHTYNPRAIAEVRLNGVVTGEAGINALVALAHGVPVVLISGDRVTIDEAQPFCPDIESVVVKDSISHNAALSVHPERARELIHDGARRALARLSDIRPPSITLPAELTVRFHSRAFAELACALRNVERREDKVVALRNDDPLQLYRTFIATVLLSRGVSE</sequence>
<dbReference type="GO" id="GO:0046872">
    <property type="term" value="F:metal ion binding"/>
    <property type="evidence" value="ECO:0007669"/>
    <property type="project" value="UniProtKB-KW"/>
</dbReference>
<dbReference type="Gene3D" id="3.30.1360.130">
    <property type="entry name" value="Dipeptide transport protein"/>
    <property type="match status" value="1"/>
</dbReference>
<feature type="binding site" evidence="2">
    <location>
        <position position="8"/>
    </location>
    <ligand>
        <name>Zn(2+)</name>
        <dbReference type="ChEBI" id="CHEBI:29105"/>
        <label>2</label>
    </ligand>
</feature>
<protein>
    <submittedName>
        <fullName evidence="3">D-amino peptidase</fullName>
    </submittedName>
</protein>
<proteinExistence type="predicted"/>
<feature type="binding site" evidence="2">
    <location>
        <position position="8"/>
    </location>
    <ligand>
        <name>Zn(2+)</name>
        <dbReference type="ChEBI" id="CHEBI:29105"/>
        <label>1</label>
    </ligand>
</feature>
<keyword evidence="4" id="KW-1185">Reference proteome</keyword>
<dbReference type="Proteomes" id="UP000292027">
    <property type="component" value="Unassembled WGS sequence"/>
</dbReference>
<dbReference type="RefSeq" id="WP_130448744.1">
    <property type="nucleotide sequence ID" value="NZ_SHKR01000017.1"/>
</dbReference>
<gene>
    <name evidence="3" type="ORF">EV645_7301</name>
</gene>
<evidence type="ECO:0000313" key="3">
    <source>
        <dbReference type="EMBL" id="RZU03275.1"/>
    </source>
</evidence>
<dbReference type="EMBL" id="SHKR01000017">
    <property type="protein sequence ID" value="RZU03275.1"/>
    <property type="molecule type" value="Genomic_DNA"/>
</dbReference>
<dbReference type="CDD" id="cd08663">
    <property type="entry name" value="DAP_dppA_1"/>
    <property type="match status" value="1"/>
</dbReference>
<dbReference type="OrthoDB" id="9785420at2"/>
<dbReference type="Pfam" id="PF04951">
    <property type="entry name" value="Peptidase_M55"/>
    <property type="match status" value="1"/>
</dbReference>